<dbReference type="Pfam" id="PF09290">
    <property type="entry name" value="AcetDehyd-dimer"/>
    <property type="match status" value="1"/>
</dbReference>
<dbReference type="InterPro" id="IPR003361">
    <property type="entry name" value="Acetaldehyde_dehydrogenase"/>
</dbReference>
<feature type="domain" description="Semialdehyde dehydrogenase NAD-binding" evidence="5">
    <location>
        <begin position="6"/>
        <end position="120"/>
    </location>
</feature>
<reference evidence="6 7" key="1">
    <citation type="submission" date="2019-02" db="EMBL/GenBank/DDBJ databases">
        <title>Halieaceae_genomes.</title>
        <authorList>
            <person name="Li S.-H."/>
        </authorList>
    </citation>
    <scope>NUCLEOTIDE SEQUENCE [LARGE SCALE GENOMIC DNA]</scope>
    <source>
        <strain evidence="6 7">JH123</strain>
    </source>
</reference>
<dbReference type="InterPro" id="IPR036291">
    <property type="entry name" value="NAD(P)-bd_dom_sf"/>
</dbReference>
<evidence type="ECO:0000256" key="4">
    <source>
        <dbReference type="HAMAP-Rule" id="MF_01657"/>
    </source>
</evidence>
<dbReference type="HAMAP" id="MF_01657">
    <property type="entry name" value="Ac_ald_DH_ac"/>
    <property type="match status" value="1"/>
</dbReference>
<dbReference type="SUPFAM" id="SSF55347">
    <property type="entry name" value="Glyceraldehyde-3-phosphate dehydrogenase-like, C-terminal domain"/>
    <property type="match status" value="1"/>
</dbReference>
<dbReference type="EMBL" id="CP036501">
    <property type="protein sequence ID" value="UZP74587.1"/>
    <property type="molecule type" value="Genomic_DNA"/>
</dbReference>
<keyword evidence="4 6" id="KW-0560">Oxidoreductase</keyword>
<dbReference type="GO" id="GO:0008774">
    <property type="term" value="F:acetaldehyde dehydrogenase (acetylating) activity"/>
    <property type="evidence" value="ECO:0007669"/>
    <property type="project" value="UniProtKB-EC"/>
</dbReference>
<dbReference type="PIRSF" id="PIRSF015689">
    <property type="entry name" value="Actaldh_dh_actl"/>
    <property type="match status" value="1"/>
</dbReference>
<sequence>MTIKAKAAIIGPGNIGTDLLMKCQRSDFIEATWMVGIEESAGIQRAREFGLRTSTEGVDGLVAGFDEAPVDFVFDATSAYVHAENSRKVTALGATMIDLTPAAIGPFCIPPVNLEALLNTGPAQNVNMVTCGGQATIPMVFAVSRVQRVKYAEIVATVASKSVGMGTRDNIDEFTRTTSSAIAQIGGADEGKAIIIINPAEPPLVMRDTIHCLTIDDPKEAEIRASIDAMVGEVQRYVPGYKLNNAPIIDGNRITISVEVEGLGDFLPKYAGNLDIMTAAGLRTAEMIAQRRQA</sequence>
<protein>
    <recommendedName>
        <fullName evidence="4">Acetaldehyde dehydrogenase</fullName>
        <ecNumber evidence="4">1.2.1.10</ecNumber>
    </recommendedName>
    <alternativeName>
        <fullName evidence="4">Acetaldehyde dehydrogenase [acetylating]</fullName>
    </alternativeName>
</protein>
<dbReference type="InterPro" id="IPR015426">
    <property type="entry name" value="Acetylaldehyde_DH_C"/>
</dbReference>
<evidence type="ECO:0000256" key="3">
    <source>
        <dbReference type="ARBA" id="ARBA00023027"/>
    </source>
</evidence>
<dbReference type="SMART" id="SM00859">
    <property type="entry name" value="Semialdhyde_dh"/>
    <property type="match status" value="1"/>
</dbReference>
<gene>
    <name evidence="6" type="ORF">E0F26_07470</name>
</gene>
<evidence type="ECO:0000313" key="6">
    <source>
        <dbReference type="EMBL" id="UZP74587.1"/>
    </source>
</evidence>
<accession>A0ABY6Q7E7</accession>
<name>A0ABY6Q7E7_9GAMM</name>
<feature type="active site" description="Acyl-thioester intermediate" evidence="4">
    <location>
        <position position="131"/>
    </location>
</feature>
<dbReference type="NCBIfam" id="TIGR03215">
    <property type="entry name" value="ac_ald_DH_ac"/>
    <property type="match status" value="1"/>
</dbReference>
<dbReference type="EC" id="1.2.1.10" evidence="4"/>
<keyword evidence="2 4" id="KW-0058">Aromatic hydrocarbons catabolism</keyword>
<evidence type="ECO:0000259" key="5">
    <source>
        <dbReference type="SMART" id="SM00859"/>
    </source>
</evidence>
<keyword evidence="3 4" id="KW-0520">NAD</keyword>
<comment type="caution">
    <text evidence="4">Lacks conserved residue(s) required for the propagation of feature annotation.</text>
</comment>
<proteinExistence type="inferred from homology"/>
<dbReference type="CDD" id="cd23933">
    <property type="entry name" value="ALDH_C"/>
    <property type="match status" value="1"/>
</dbReference>
<keyword evidence="7" id="KW-1185">Reference proteome</keyword>
<organism evidence="6 7">
    <name type="scientific">Candidatus Paraluminiphilus aquimaris</name>
    <dbReference type="NCBI Taxonomy" id="2518994"/>
    <lineage>
        <taxon>Bacteria</taxon>
        <taxon>Pseudomonadati</taxon>
        <taxon>Pseudomonadota</taxon>
        <taxon>Gammaproteobacteria</taxon>
        <taxon>Cellvibrionales</taxon>
        <taxon>Halieaceae</taxon>
        <taxon>Candidatus Paraluminiphilus</taxon>
    </lineage>
</organism>
<dbReference type="Gene3D" id="3.30.360.10">
    <property type="entry name" value="Dihydrodipicolinate Reductase, domain 2"/>
    <property type="match status" value="1"/>
</dbReference>
<dbReference type="InterPro" id="IPR000534">
    <property type="entry name" value="Semialdehyde_DH_NAD-bd"/>
</dbReference>
<dbReference type="Pfam" id="PF01118">
    <property type="entry name" value="Semialdhyde_dh"/>
    <property type="match status" value="1"/>
</dbReference>
<dbReference type="Proteomes" id="UP001317963">
    <property type="component" value="Chromosome"/>
</dbReference>
<evidence type="ECO:0000313" key="7">
    <source>
        <dbReference type="Proteomes" id="UP001317963"/>
    </source>
</evidence>
<dbReference type="NCBIfam" id="NF006157">
    <property type="entry name" value="PRK08300.1"/>
    <property type="match status" value="1"/>
</dbReference>
<evidence type="ECO:0000256" key="1">
    <source>
        <dbReference type="ARBA" id="ARBA00009244"/>
    </source>
</evidence>
<feature type="binding site" evidence="4">
    <location>
        <position position="273"/>
    </location>
    <ligand>
        <name>NAD(+)</name>
        <dbReference type="ChEBI" id="CHEBI:57540"/>
    </ligand>
</feature>
<dbReference type="Gene3D" id="3.40.50.720">
    <property type="entry name" value="NAD(P)-binding Rossmann-like Domain"/>
    <property type="match status" value="1"/>
</dbReference>
<comment type="similarity">
    <text evidence="1 4">Belongs to the acetaldehyde dehydrogenase family.</text>
</comment>
<evidence type="ECO:0000256" key="2">
    <source>
        <dbReference type="ARBA" id="ARBA00022797"/>
    </source>
</evidence>
<dbReference type="RefSeq" id="WP_279241043.1">
    <property type="nucleotide sequence ID" value="NZ_CP036501.1"/>
</dbReference>
<comment type="catalytic activity">
    <reaction evidence="4">
        <text>acetaldehyde + NAD(+) + CoA = acetyl-CoA + NADH + H(+)</text>
        <dbReference type="Rhea" id="RHEA:23288"/>
        <dbReference type="ChEBI" id="CHEBI:15343"/>
        <dbReference type="ChEBI" id="CHEBI:15378"/>
        <dbReference type="ChEBI" id="CHEBI:57287"/>
        <dbReference type="ChEBI" id="CHEBI:57288"/>
        <dbReference type="ChEBI" id="CHEBI:57540"/>
        <dbReference type="ChEBI" id="CHEBI:57945"/>
        <dbReference type="EC" id="1.2.1.10"/>
    </reaction>
</comment>
<dbReference type="SUPFAM" id="SSF51735">
    <property type="entry name" value="NAD(P)-binding Rossmann-fold domains"/>
    <property type="match status" value="1"/>
</dbReference>